<dbReference type="SUPFAM" id="SSF47459">
    <property type="entry name" value="HLH, helix-loop-helix DNA-binding domain"/>
    <property type="match status" value="1"/>
</dbReference>
<evidence type="ECO:0000256" key="1">
    <source>
        <dbReference type="ARBA" id="ARBA00004123"/>
    </source>
</evidence>
<dbReference type="GO" id="GO:0003700">
    <property type="term" value="F:DNA-binding transcription factor activity"/>
    <property type="evidence" value="ECO:0007669"/>
    <property type="project" value="TreeGrafter"/>
</dbReference>
<dbReference type="PROSITE" id="PS50888">
    <property type="entry name" value="BHLH"/>
    <property type="match status" value="1"/>
</dbReference>
<keyword evidence="4" id="KW-0804">Transcription</keyword>
<dbReference type="GO" id="GO:0046983">
    <property type="term" value="F:protein dimerization activity"/>
    <property type="evidence" value="ECO:0007669"/>
    <property type="project" value="InterPro"/>
</dbReference>
<keyword evidence="5" id="KW-0539">Nucleus</keyword>
<evidence type="ECO:0000313" key="9">
    <source>
        <dbReference type="Proteomes" id="UP000243459"/>
    </source>
</evidence>
<dbReference type="InterPro" id="IPR011598">
    <property type="entry name" value="bHLH_dom"/>
</dbReference>
<gene>
    <name evidence="8" type="ORF">A4U43_C01F6350</name>
</gene>
<organism evidence="8 9">
    <name type="scientific">Asparagus officinalis</name>
    <name type="common">Garden asparagus</name>
    <dbReference type="NCBI Taxonomy" id="4686"/>
    <lineage>
        <taxon>Eukaryota</taxon>
        <taxon>Viridiplantae</taxon>
        <taxon>Streptophyta</taxon>
        <taxon>Embryophyta</taxon>
        <taxon>Tracheophyta</taxon>
        <taxon>Spermatophyta</taxon>
        <taxon>Magnoliopsida</taxon>
        <taxon>Liliopsida</taxon>
        <taxon>Asparagales</taxon>
        <taxon>Asparagaceae</taxon>
        <taxon>Asparagoideae</taxon>
        <taxon>Asparagus</taxon>
    </lineage>
</organism>
<dbReference type="Pfam" id="PF22754">
    <property type="entry name" value="bHLH-TF_ACT-like_plant"/>
    <property type="match status" value="1"/>
</dbReference>
<dbReference type="Pfam" id="PF00010">
    <property type="entry name" value="HLH"/>
    <property type="match status" value="1"/>
</dbReference>
<evidence type="ECO:0000256" key="4">
    <source>
        <dbReference type="ARBA" id="ARBA00023163"/>
    </source>
</evidence>
<dbReference type="InterPro" id="IPR036638">
    <property type="entry name" value="HLH_DNA-bd_sf"/>
</dbReference>
<keyword evidence="9" id="KW-1185">Reference proteome</keyword>
<dbReference type="PANTHER" id="PTHR31945">
    <property type="entry name" value="TRANSCRIPTION FACTOR SCREAM2-RELATED"/>
    <property type="match status" value="1"/>
</dbReference>
<accession>A0A5P1FMA3</accession>
<dbReference type="Proteomes" id="UP000243459">
    <property type="component" value="Chromosome 1"/>
</dbReference>
<name>A0A5P1FMA3_ASPOF</name>
<dbReference type="GO" id="GO:0005634">
    <property type="term" value="C:nucleus"/>
    <property type="evidence" value="ECO:0007669"/>
    <property type="project" value="UniProtKB-SubCell"/>
</dbReference>
<keyword evidence="3" id="KW-0805">Transcription regulation</keyword>
<proteinExistence type="inferred from homology"/>
<evidence type="ECO:0000256" key="5">
    <source>
        <dbReference type="ARBA" id="ARBA00023242"/>
    </source>
</evidence>
<evidence type="ECO:0000313" key="8">
    <source>
        <dbReference type="EMBL" id="ONK79436.1"/>
    </source>
</evidence>
<evidence type="ECO:0000256" key="6">
    <source>
        <dbReference type="SAM" id="MobiDB-lite"/>
    </source>
</evidence>
<evidence type="ECO:0000259" key="7">
    <source>
        <dbReference type="PROSITE" id="PS50888"/>
    </source>
</evidence>
<dbReference type="Gramene" id="ONK79436">
    <property type="protein sequence ID" value="ONK79436"/>
    <property type="gene ID" value="A4U43_C01F6350"/>
</dbReference>
<feature type="domain" description="BHLH" evidence="7">
    <location>
        <begin position="45"/>
        <end position="105"/>
    </location>
</feature>
<dbReference type="OMA" id="WDESISG"/>
<comment type="subcellular location">
    <subcellularLocation>
        <location evidence="1">Nucleus</location>
    </subcellularLocation>
</comment>
<reference evidence="9" key="1">
    <citation type="journal article" date="2017" name="Nat. Commun.">
        <title>The asparagus genome sheds light on the origin and evolution of a young Y chromosome.</title>
        <authorList>
            <person name="Harkess A."/>
            <person name="Zhou J."/>
            <person name="Xu C."/>
            <person name="Bowers J.E."/>
            <person name="Van der Hulst R."/>
            <person name="Ayyampalayam S."/>
            <person name="Mercati F."/>
            <person name="Riccardi P."/>
            <person name="McKain M.R."/>
            <person name="Kakrana A."/>
            <person name="Tang H."/>
            <person name="Ray J."/>
            <person name="Groenendijk J."/>
            <person name="Arikit S."/>
            <person name="Mathioni S.M."/>
            <person name="Nakano M."/>
            <person name="Shan H."/>
            <person name="Telgmann-Rauber A."/>
            <person name="Kanno A."/>
            <person name="Yue Z."/>
            <person name="Chen H."/>
            <person name="Li W."/>
            <person name="Chen Y."/>
            <person name="Xu X."/>
            <person name="Zhang Y."/>
            <person name="Luo S."/>
            <person name="Chen H."/>
            <person name="Gao J."/>
            <person name="Mao Z."/>
            <person name="Pires J.C."/>
            <person name="Luo M."/>
            <person name="Kudrna D."/>
            <person name="Wing R.A."/>
            <person name="Meyers B.C."/>
            <person name="Yi K."/>
            <person name="Kong H."/>
            <person name="Lavrijsen P."/>
            <person name="Sunseri F."/>
            <person name="Falavigna A."/>
            <person name="Ye Y."/>
            <person name="Leebens-Mack J.H."/>
            <person name="Chen G."/>
        </authorList>
    </citation>
    <scope>NUCLEOTIDE SEQUENCE [LARGE SCALE GENOMIC DNA]</scope>
    <source>
        <strain evidence="9">cv. DH0086</strain>
    </source>
</reference>
<dbReference type="EMBL" id="CM007381">
    <property type="protein sequence ID" value="ONK79436.1"/>
    <property type="molecule type" value="Genomic_DNA"/>
</dbReference>
<evidence type="ECO:0000256" key="2">
    <source>
        <dbReference type="ARBA" id="ARBA00005510"/>
    </source>
</evidence>
<sequence>MDMLEAEYNNYWETKMFYEELDSWGIDEALSNLYDSSSPEGPASPITTKNIATERNRRRKLNDKLYALRSVVPNITKIAEIAELEKHKEDKSSVSEITEEDDGEVRKRRKKRSRSSILANGSPGKPYIEDIQVRVSEMGEKVQVVSITCTKKKDTLFRVCELFESLNLKTTSANITSVCGLLSHTLFVESDDMNSVQLKEKIEAALSGYDAMSPISSLSF</sequence>
<dbReference type="AlphaFoldDB" id="A0A5P1FMA3"/>
<comment type="similarity">
    <text evidence="2">Belongs to the bHLH protein family.</text>
</comment>
<dbReference type="PANTHER" id="PTHR31945:SF26">
    <property type="entry name" value="TRANSCRIPTION FACTOR BHLH35"/>
    <property type="match status" value="1"/>
</dbReference>
<dbReference type="InterPro" id="IPR051358">
    <property type="entry name" value="TF_AMS/ICE1/BHLH6-like"/>
</dbReference>
<feature type="region of interest" description="Disordered" evidence="6">
    <location>
        <begin position="89"/>
        <end position="121"/>
    </location>
</feature>
<evidence type="ECO:0000256" key="3">
    <source>
        <dbReference type="ARBA" id="ARBA00023015"/>
    </source>
</evidence>
<dbReference type="InterPro" id="IPR054502">
    <property type="entry name" value="bHLH-TF_ACT-like_plant"/>
</dbReference>
<dbReference type="GO" id="GO:0043565">
    <property type="term" value="F:sequence-specific DNA binding"/>
    <property type="evidence" value="ECO:0007669"/>
    <property type="project" value="TreeGrafter"/>
</dbReference>
<protein>
    <recommendedName>
        <fullName evidence="7">BHLH domain-containing protein</fullName>
    </recommendedName>
</protein>
<dbReference type="Gene3D" id="4.10.280.10">
    <property type="entry name" value="Helix-loop-helix DNA-binding domain"/>
    <property type="match status" value="1"/>
</dbReference>